<gene>
    <name evidence="2" type="ORF">NVV43_20150</name>
</gene>
<organism evidence="2 3">
    <name type="scientific">Escherichia marmotae</name>
    <dbReference type="NCBI Taxonomy" id="1499973"/>
    <lineage>
        <taxon>Bacteria</taxon>
        <taxon>Pseudomonadati</taxon>
        <taxon>Pseudomonadota</taxon>
        <taxon>Gammaproteobacteria</taxon>
        <taxon>Enterobacterales</taxon>
        <taxon>Enterobacteriaceae</taxon>
        <taxon>Escherichia</taxon>
    </lineage>
</organism>
<reference evidence="2" key="1">
    <citation type="submission" date="2022-07" db="EMBL/GenBank/DDBJ databases">
        <title>Diversity of ethanolamine utilization by human commensal Escherichia coli.</title>
        <authorList>
            <person name="Jubelin G."/>
        </authorList>
    </citation>
    <scope>NUCLEOTIDE SEQUENCE</scope>
    <source>
        <strain evidence="2">S1</strain>
    </source>
</reference>
<proteinExistence type="predicted"/>
<evidence type="ECO:0000259" key="1">
    <source>
        <dbReference type="Pfam" id="PF09008"/>
    </source>
</evidence>
<evidence type="ECO:0000313" key="2">
    <source>
        <dbReference type="EMBL" id="MCR6677898.1"/>
    </source>
</evidence>
<dbReference type="Proteomes" id="UP001206878">
    <property type="component" value="Unassembled WGS sequence"/>
</dbReference>
<name>A0AAW5MUB9_9ESCH</name>
<feature type="domain" description="Bacteriophage P22 tailspike N-terminal" evidence="1">
    <location>
        <begin position="1"/>
        <end position="113"/>
    </location>
</feature>
<dbReference type="FunFam" id="2.170.14.10:FF:000001">
    <property type="entry name" value="Tail spike protein"/>
    <property type="match status" value="1"/>
</dbReference>
<dbReference type="EMBL" id="JANPXH010000031">
    <property type="protein sequence ID" value="MCR6677898.1"/>
    <property type="molecule type" value="Genomic_DNA"/>
</dbReference>
<protein>
    <submittedName>
        <fullName evidence="2">Phage head-binding domain-containing protein</fullName>
    </submittedName>
</protein>
<accession>A0AAW5MUB9</accession>
<dbReference type="Gene3D" id="2.170.14.10">
    <property type="entry name" value="Phage P22 tailspike-like, N-terminal domain"/>
    <property type="match status" value="1"/>
</dbReference>
<evidence type="ECO:0000313" key="3">
    <source>
        <dbReference type="Proteomes" id="UP001206878"/>
    </source>
</evidence>
<comment type="caution">
    <text evidence="2">The sequence shown here is derived from an EMBL/GenBank/DDBJ whole genome shotgun (WGS) entry which is preliminary data.</text>
</comment>
<sequence length="629" mass="66957">MSDITANVVVSMPSQLFTMARSFKAVANGKIYIGKIDTDPVNPENQIQVYVENEDGSHVPVSQPIIINAAGYPVYNGQIAKFVTVQGHSMAVYDAYGAQQFYFPNVLKYDPDQFKPELQGANGASLIGTNHRGTLKADLDAIDRRPDGYRGSIQDAFATGKNVEIGENIDVSDKITVANGFVLEGAGGTITSSVQSDLISFDHQVGANGDKSRLSNLKVEGQITPSGSPGYAIFARESKDSYINGLHSTQATGAVSLNSTDGAIVRDVWARNTVYHPGLVAGGYGFLTAGTKNTIMDGLQFNAEAGYIGRHMLYISTQSRTDGSYDGSKNTIATNMVGEWTDKDDRNMHVMNIRKSDHSIISQFIGDGSNSGISVFTENGNVLNSLISNGILRVESYGAGIIARAFGCGETNGYRMIGSRISNLLIENQPKNGDASLGGLCYGLTFTVSNCMFDGIITKCHSAGRPFVIGASTDVSICNILDFVDASDTGGKQVLFTFDGAASRIKFSNIKSPRTFFNISNLQANATDISVDWARKARVNVNSGSVAVSGDSCGLISNVATTASSIVVAFHNHVTQEAVDGALVRAASGNQFVVTETNSKKLTISVYNVNGTGVVPNTGTYSFDIVLYE</sequence>
<dbReference type="AlphaFoldDB" id="A0AAW5MUB9"/>
<dbReference type="InterPro" id="IPR009093">
    <property type="entry name" value="P22_tailspike_N"/>
</dbReference>
<dbReference type="Pfam" id="PF09008">
    <property type="entry name" value="Head_binding"/>
    <property type="match status" value="1"/>
</dbReference>
<dbReference type="InterPro" id="IPR036730">
    <property type="entry name" value="P22_tailspike_N_sf"/>
</dbReference>
<dbReference type="SUPFAM" id="SSF51327">
    <property type="entry name" value="Head-binding domain of phage P22 tailspike protein"/>
    <property type="match status" value="1"/>
</dbReference>